<feature type="region of interest" description="Disordered" evidence="1">
    <location>
        <begin position="107"/>
        <end position="150"/>
    </location>
</feature>
<feature type="compositionally biased region" description="Low complexity" evidence="1">
    <location>
        <begin position="128"/>
        <end position="138"/>
    </location>
</feature>
<dbReference type="AlphaFoldDB" id="A0A1B2M3L0"/>
<dbReference type="Proteomes" id="UP000093391">
    <property type="component" value="Chromosome"/>
</dbReference>
<organism evidence="2 3">
    <name type="scientific">Acinetobacter larvae</name>
    <dbReference type="NCBI Taxonomy" id="1789224"/>
    <lineage>
        <taxon>Bacteria</taxon>
        <taxon>Pseudomonadati</taxon>
        <taxon>Pseudomonadota</taxon>
        <taxon>Gammaproteobacteria</taxon>
        <taxon>Moraxellales</taxon>
        <taxon>Moraxellaceae</taxon>
        <taxon>Acinetobacter</taxon>
    </lineage>
</organism>
<keyword evidence="3" id="KW-1185">Reference proteome</keyword>
<proteinExistence type="predicted"/>
<gene>
    <name evidence="2" type="ORF">BFG52_16460</name>
</gene>
<sequence>MHVDVLGLDYRNDNHDEQYDRMPTSITFKKFLSTILVRPAVLVAMGTTLKASTASSIGSEKLAPKALAATAPKAKSSAERLFFGSLVLSISSAALLLSACSSVPLAESDGQPRYESPQPKHVEEWQQWERQQQQQQLEKQWKNSHLPASQ</sequence>
<accession>A0A1B2M3L0</accession>
<protein>
    <submittedName>
        <fullName evidence="2">Uncharacterized protein</fullName>
    </submittedName>
</protein>
<name>A0A1B2M3L0_9GAMM</name>
<dbReference type="EMBL" id="CP016895">
    <property type="protein sequence ID" value="AOA59785.1"/>
    <property type="molecule type" value="Genomic_DNA"/>
</dbReference>
<dbReference type="KEGG" id="ala:BFG52_16460"/>
<reference evidence="2 3" key="1">
    <citation type="submission" date="2016-08" db="EMBL/GenBank/DDBJ databases">
        <authorList>
            <person name="Seilhamer J.J."/>
        </authorList>
    </citation>
    <scope>NUCLEOTIDE SEQUENCE [LARGE SCALE GENOMIC DNA]</scope>
    <source>
        <strain evidence="2 3">BRTC-1</strain>
    </source>
</reference>
<evidence type="ECO:0000313" key="3">
    <source>
        <dbReference type="Proteomes" id="UP000093391"/>
    </source>
</evidence>
<evidence type="ECO:0000313" key="2">
    <source>
        <dbReference type="EMBL" id="AOA59785.1"/>
    </source>
</evidence>
<evidence type="ECO:0000256" key="1">
    <source>
        <dbReference type="SAM" id="MobiDB-lite"/>
    </source>
</evidence>